<dbReference type="AlphaFoldDB" id="A0A6N8G4T6"/>
<keyword evidence="1" id="KW-0812">Transmembrane</keyword>
<dbReference type="OrthoDB" id="174772at1117"/>
<comment type="caution">
    <text evidence="2">The sequence shown here is derived from an EMBL/GenBank/DDBJ whole genome shotgun (WGS) entry which is preliminary data.</text>
</comment>
<keyword evidence="1" id="KW-1133">Transmembrane helix</keyword>
<sequence length="71" mass="8109">MNTLTAIPARSDPTISLPNNLPGLLEWSVLGLIAIFLIKGIWKEYQESEKAERELTSKLIDRLLKEKCDRQ</sequence>
<feature type="transmembrane region" description="Helical" evidence="1">
    <location>
        <begin position="24"/>
        <end position="42"/>
    </location>
</feature>
<accession>A0A6N8G4T6</accession>
<keyword evidence="1" id="KW-0472">Membrane</keyword>
<organism evidence="2 3">
    <name type="scientific">Gloeocapsopsis dulcis AAB1 = 1H9</name>
    <dbReference type="NCBI Taxonomy" id="1433147"/>
    <lineage>
        <taxon>Bacteria</taxon>
        <taxon>Bacillati</taxon>
        <taxon>Cyanobacteriota</taxon>
        <taxon>Cyanophyceae</taxon>
        <taxon>Oscillatoriophycideae</taxon>
        <taxon>Chroococcales</taxon>
        <taxon>Chroococcaceae</taxon>
        <taxon>Gloeocapsopsis</taxon>
        <taxon>Gloeocapsopsis dulcis</taxon>
    </lineage>
</organism>
<gene>
    <name evidence="2" type="ORF">BWI75_24255</name>
</gene>
<dbReference type="Proteomes" id="UP000441797">
    <property type="component" value="Unassembled WGS sequence"/>
</dbReference>
<dbReference type="RefSeq" id="WP_155707428.1">
    <property type="nucleotide sequence ID" value="NZ_NAPY01000073.1"/>
</dbReference>
<evidence type="ECO:0000256" key="1">
    <source>
        <dbReference type="SAM" id="Phobius"/>
    </source>
</evidence>
<keyword evidence="3" id="KW-1185">Reference proteome</keyword>
<name>A0A6N8G4T6_9CHRO</name>
<protein>
    <submittedName>
        <fullName evidence="2">Uncharacterized protein</fullName>
    </submittedName>
</protein>
<proteinExistence type="predicted"/>
<evidence type="ECO:0000313" key="3">
    <source>
        <dbReference type="Proteomes" id="UP000441797"/>
    </source>
</evidence>
<evidence type="ECO:0000313" key="2">
    <source>
        <dbReference type="EMBL" id="MUL39315.1"/>
    </source>
</evidence>
<reference evidence="2 3" key="1">
    <citation type="journal article" date="2019" name="Front. Microbiol.">
        <title>Genomic Features for Desiccation Tolerance and Sugar Biosynthesis in the Extremophile Gloeocapsopsis sp. UTEX B3054.</title>
        <authorList>
            <person name="Urrejola C."/>
            <person name="Alcorta J."/>
            <person name="Salas L."/>
            <person name="Vasquez M."/>
            <person name="Polz M.F."/>
            <person name="Vicuna R."/>
            <person name="Diez B."/>
        </authorList>
    </citation>
    <scope>NUCLEOTIDE SEQUENCE [LARGE SCALE GENOMIC DNA]</scope>
    <source>
        <strain evidence="2 3">1H9</strain>
    </source>
</reference>
<dbReference type="EMBL" id="NAPY01000073">
    <property type="protein sequence ID" value="MUL39315.1"/>
    <property type="molecule type" value="Genomic_DNA"/>
</dbReference>